<dbReference type="EMBL" id="QXGA01000540">
    <property type="protein sequence ID" value="KAE9144449.1"/>
    <property type="molecule type" value="Genomic_DNA"/>
</dbReference>
<organism evidence="2 16">
    <name type="scientific">Phytophthora fragariae</name>
    <dbReference type="NCBI Taxonomy" id="53985"/>
    <lineage>
        <taxon>Eukaryota</taxon>
        <taxon>Sar</taxon>
        <taxon>Stramenopiles</taxon>
        <taxon>Oomycota</taxon>
        <taxon>Peronosporomycetes</taxon>
        <taxon>Peronosporales</taxon>
        <taxon>Peronosporaceae</taxon>
        <taxon>Phytophthora</taxon>
    </lineage>
</organism>
<evidence type="ECO:0000313" key="5">
    <source>
        <dbReference type="EMBL" id="KAE9144449.1"/>
    </source>
</evidence>
<evidence type="ECO:0000313" key="15">
    <source>
        <dbReference type="Proteomes" id="UP000441208"/>
    </source>
</evidence>
<dbReference type="Proteomes" id="UP000460718">
    <property type="component" value="Unassembled WGS sequence"/>
</dbReference>
<dbReference type="EMBL" id="QXGB01000875">
    <property type="protein sequence ID" value="KAE9202218.1"/>
    <property type="molecule type" value="Genomic_DNA"/>
</dbReference>
<dbReference type="EMBL" id="QXGF01001375">
    <property type="protein sequence ID" value="KAE8930470.1"/>
    <property type="molecule type" value="Genomic_DNA"/>
</dbReference>
<evidence type="ECO:0000313" key="10">
    <source>
        <dbReference type="Proteomes" id="UP000429523"/>
    </source>
</evidence>
<dbReference type="Proteomes" id="UP000437068">
    <property type="component" value="Unassembled WGS sequence"/>
</dbReference>
<dbReference type="OrthoDB" id="10414871at2759"/>
<dbReference type="Proteomes" id="UP000476176">
    <property type="component" value="Unassembled WGS sequence"/>
</dbReference>
<evidence type="ECO:0000313" key="8">
    <source>
        <dbReference type="EMBL" id="KAE9229574.1"/>
    </source>
</evidence>
<dbReference type="AlphaFoldDB" id="A0A6A3LYI6"/>
<evidence type="ECO:0000313" key="14">
    <source>
        <dbReference type="Proteomes" id="UP000440732"/>
    </source>
</evidence>
<dbReference type="EMBL" id="QXGC01000993">
    <property type="protein sequence ID" value="KAE9214237.1"/>
    <property type="molecule type" value="Genomic_DNA"/>
</dbReference>
<dbReference type="EMBL" id="QXGE01000311">
    <property type="protein sequence ID" value="KAE9316388.1"/>
    <property type="molecule type" value="Genomic_DNA"/>
</dbReference>
<gene>
    <name evidence="9" type="ORF">PF001_g7346</name>
    <name evidence="8" type="ORF">PF002_g13267</name>
    <name evidence="7" type="ORF">PF004_g15104</name>
    <name evidence="6" type="ORF">PF005_g14657</name>
    <name evidence="5" type="ORF">PF006_g10616</name>
    <name evidence="3" type="ORF">PF007_g16387</name>
    <name evidence="1" type="ORF">PF009_g19440</name>
    <name evidence="4" type="ORF">PF010_g11630</name>
    <name evidence="2" type="ORF">PF011_g3609</name>
</gene>
<comment type="caution">
    <text evidence="2">The sequence shown here is derived from an EMBL/GenBank/DDBJ whole genome shotgun (WGS) entry which is preliminary data.</text>
</comment>
<evidence type="ECO:0000313" key="16">
    <source>
        <dbReference type="Proteomes" id="UP000460718"/>
    </source>
</evidence>
<dbReference type="EMBL" id="QXFW01000121">
    <property type="protein sequence ID" value="KAE9024242.1"/>
    <property type="molecule type" value="Genomic_DNA"/>
</dbReference>
<evidence type="ECO:0000313" key="17">
    <source>
        <dbReference type="Proteomes" id="UP000476176"/>
    </source>
</evidence>
<dbReference type="Proteomes" id="UP000440367">
    <property type="component" value="Unassembled WGS sequence"/>
</dbReference>
<dbReference type="EMBL" id="QXGD01000664">
    <property type="protein sequence ID" value="KAE9229574.1"/>
    <property type="molecule type" value="Genomic_DNA"/>
</dbReference>
<proteinExistence type="predicted"/>
<sequence>MSMTTAATMATLLLMQTSPGGVNLPFRSRHLRALRILTAPSATTRPPVSGMISLRVQHHRSPSFPALVYSILTRLSATSGPACFPVMTDVLRECKTLHQRGSRSLRHAIWLEIPSLLAYSCARPGVPQWCVRPGRLRWCRSPHVIRWTVRS</sequence>
<evidence type="ECO:0000313" key="7">
    <source>
        <dbReference type="EMBL" id="KAE9214237.1"/>
    </source>
</evidence>
<evidence type="ECO:0000313" key="11">
    <source>
        <dbReference type="Proteomes" id="UP000433483"/>
    </source>
</evidence>
<dbReference type="Proteomes" id="UP000488956">
    <property type="component" value="Unassembled WGS sequence"/>
</dbReference>
<evidence type="ECO:0000313" key="3">
    <source>
        <dbReference type="EMBL" id="KAE9098111.1"/>
    </source>
</evidence>
<evidence type="ECO:0000313" key="12">
    <source>
        <dbReference type="Proteomes" id="UP000437068"/>
    </source>
</evidence>
<dbReference type="EMBL" id="QXFX01000622">
    <property type="protein sequence ID" value="KAE9109214.1"/>
    <property type="molecule type" value="Genomic_DNA"/>
</dbReference>
<dbReference type="EMBL" id="QXFZ01001051">
    <property type="protein sequence ID" value="KAE9098111.1"/>
    <property type="molecule type" value="Genomic_DNA"/>
</dbReference>
<dbReference type="Proteomes" id="UP000433483">
    <property type="component" value="Unassembled WGS sequence"/>
</dbReference>
<dbReference type="Proteomes" id="UP000440732">
    <property type="component" value="Unassembled WGS sequence"/>
</dbReference>
<evidence type="ECO:0000313" key="1">
    <source>
        <dbReference type="EMBL" id="KAE8930470.1"/>
    </source>
</evidence>
<evidence type="ECO:0000313" key="6">
    <source>
        <dbReference type="EMBL" id="KAE9202218.1"/>
    </source>
</evidence>
<name>A0A6A3LYI6_9STRA</name>
<dbReference type="Proteomes" id="UP000441208">
    <property type="component" value="Unassembled WGS sequence"/>
</dbReference>
<accession>A0A6A3LYI6</accession>
<dbReference type="Proteomes" id="UP000429523">
    <property type="component" value="Unassembled WGS sequence"/>
</dbReference>
<evidence type="ECO:0000313" key="9">
    <source>
        <dbReference type="EMBL" id="KAE9316388.1"/>
    </source>
</evidence>
<protein>
    <submittedName>
        <fullName evidence="2">Uncharacterized protein</fullName>
    </submittedName>
</protein>
<keyword evidence="11" id="KW-1185">Reference proteome</keyword>
<evidence type="ECO:0000313" key="18">
    <source>
        <dbReference type="Proteomes" id="UP000488956"/>
    </source>
</evidence>
<evidence type="ECO:0000313" key="4">
    <source>
        <dbReference type="EMBL" id="KAE9109214.1"/>
    </source>
</evidence>
<reference evidence="16 17" key="1">
    <citation type="submission" date="2018-09" db="EMBL/GenBank/DDBJ databases">
        <title>Genomic investigation of the strawberry pathogen Phytophthora fragariae indicates pathogenicity is determined by transcriptional variation in three key races.</title>
        <authorList>
            <person name="Adams T.M."/>
            <person name="Armitage A.D."/>
            <person name="Sobczyk M.K."/>
            <person name="Bates H.J."/>
            <person name="Dunwell J.M."/>
            <person name="Nellist C.F."/>
            <person name="Harrison R.J."/>
        </authorList>
    </citation>
    <scope>NUCLEOTIDE SEQUENCE [LARGE SCALE GENOMIC DNA]</scope>
    <source>
        <strain evidence="9 12">A4</strain>
        <strain evidence="8 13">BC-1</strain>
        <strain evidence="7 17">BC-23</strain>
        <strain evidence="6 11">NOV-27</strain>
        <strain evidence="5 14">NOV-5</strain>
        <strain evidence="3 15">NOV-71</strain>
        <strain evidence="1 10">NOV-9</strain>
        <strain evidence="4 18">ONT-3</strain>
        <strain evidence="2 16">SCRP245</strain>
    </source>
</reference>
<evidence type="ECO:0000313" key="2">
    <source>
        <dbReference type="EMBL" id="KAE9024242.1"/>
    </source>
</evidence>
<evidence type="ECO:0000313" key="13">
    <source>
        <dbReference type="Proteomes" id="UP000440367"/>
    </source>
</evidence>